<dbReference type="CDD" id="cd00637">
    <property type="entry name" value="7tm_classA_rhodopsin-like"/>
    <property type="match status" value="1"/>
</dbReference>
<keyword evidence="8 9" id="KW-0807">Transducer</keyword>
<dbReference type="PROSITE" id="PS50262">
    <property type="entry name" value="G_PROTEIN_RECEP_F1_2"/>
    <property type="match status" value="1"/>
</dbReference>
<feature type="transmembrane region" description="Helical" evidence="11">
    <location>
        <begin position="110"/>
        <end position="134"/>
    </location>
</feature>
<sequence length="483" mass="52836">MEVPSPAVLGEKYDYYDNNGVNNNGVNNNGVNNNGVNNNGVDNNGVDNNGVDNNGVNNNGVDNNGVNNDGVTEGRRELGKGAGSSESEGGNPPRDKDLVNKPLVKPSGNLFYVMSCVAMLGLMSSFGFFTSIPLQTSQLGLLHDRHLFGIVCGLACLDVVYLIAWELSDPVDGSLKHLITRDLCEEVLIKFYAKAEYVDSVYITMNVINGLLTFSAIFGNAAIIFALQKASSIPTTTKILMQSLAVTDVCSGFFSHPLYIAVVTRIRQSHECKHIQGVLMAFFVISAVQVSVSLQVVTVIGIDRFLSITLHLRYNELVTPNRVLAVVASVWVLSLSIVFVGVSNEFLVGETVILVFGYVGMLLLCIVYSKVYFVARRHQVNIQSQAHVTAHHLSNTTNPVRNVTLAVKVLYVFVVFVFCTLPYLITLTVLLISDPNVVLQGTIQMSAVLVMLNSSLNPIVFGLKMKEIRQIMKSEFRKLFRCT</sequence>
<evidence type="ECO:0000256" key="6">
    <source>
        <dbReference type="ARBA" id="ARBA00023136"/>
    </source>
</evidence>
<dbReference type="PANTHER" id="PTHR24249:SF372">
    <property type="entry name" value="G-PROTEIN COUPLED RECEPTORS FAMILY 1 PROFILE DOMAIN-CONTAINING PROTEIN"/>
    <property type="match status" value="1"/>
</dbReference>
<comment type="similarity">
    <text evidence="9">Belongs to the G-protein coupled receptor 1 family.</text>
</comment>
<protein>
    <submittedName>
        <fullName evidence="13">Adenosine receptor A2a</fullName>
    </submittedName>
</protein>
<evidence type="ECO:0000256" key="5">
    <source>
        <dbReference type="ARBA" id="ARBA00023040"/>
    </source>
</evidence>
<dbReference type="PANTHER" id="PTHR24249">
    <property type="entry name" value="HISTAMINE RECEPTOR-RELATED G-PROTEIN COUPLED RECEPTOR"/>
    <property type="match status" value="1"/>
</dbReference>
<evidence type="ECO:0000256" key="10">
    <source>
        <dbReference type="SAM" id="MobiDB-lite"/>
    </source>
</evidence>
<dbReference type="OrthoDB" id="5981898at2759"/>
<evidence type="ECO:0000256" key="8">
    <source>
        <dbReference type="ARBA" id="ARBA00023224"/>
    </source>
</evidence>
<evidence type="ECO:0000259" key="12">
    <source>
        <dbReference type="PROSITE" id="PS50262"/>
    </source>
</evidence>
<dbReference type="EMBL" id="LSMT01000394">
    <property type="protein sequence ID" value="PFX18753.1"/>
    <property type="molecule type" value="Genomic_DNA"/>
</dbReference>
<comment type="caution">
    <text evidence="13">The sequence shown here is derived from an EMBL/GenBank/DDBJ whole genome shotgun (WGS) entry which is preliminary data.</text>
</comment>
<feature type="transmembrane region" description="Helical" evidence="11">
    <location>
        <begin position="279"/>
        <end position="302"/>
    </location>
</feature>
<evidence type="ECO:0000256" key="4">
    <source>
        <dbReference type="ARBA" id="ARBA00022989"/>
    </source>
</evidence>
<feature type="transmembrane region" description="Helical" evidence="11">
    <location>
        <begin position="409"/>
        <end position="431"/>
    </location>
</feature>
<dbReference type="InterPro" id="IPR017452">
    <property type="entry name" value="GPCR_Rhodpsn_7TM"/>
</dbReference>
<comment type="subcellular location">
    <subcellularLocation>
        <location evidence="1">Cell membrane</location>
        <topology evidence="1">Multi-pass membrane protein</topology>
    </subcellularLocation>
</comment>
<keyword evidence="5 9" id="KW-0297">G-protein coupled receptor</keyword>
<evidence type="ECO:0000256" key="9">
    <source>
        <dbReference type="RuleBase" id="RU000688"/>
    </source>
</evidence>
<organism evidence="13 14">
    <name type="scientific">Stylophora pistillata</name>
    <name type="common">Smooth cauliflower coral</name>
    <dbReference type="NCBI Taxonomy" id="50429"/>
    <lineage>
        <taxon>Eukaryota</taxon>
        <taxon>Metazoa</taxon>
        <taxon>Cnidaria</taxon>
        <taxon>Anthozoa</taxon>
        <taxon>Hexacorallia</taxon>
        <taxon>Scleractinia</taxon>
        <taxon>Astrocoeniina</taxon>
        <taxon>Pocilloporidae</taxon>
        <taxon>Stylophora</taxon>
    </lineage>
</organism>
<dbReference type="PROSITE" id="PS00237">
    <property type="entry name" value="G_PROTEIN_RECEP_F1_1"/>
    <property type="match status" value="1"/>
</dbReference>
<keyword evidence="2" id="KW-1003">Cell membrane</keyword>
<feature type="transmembrane region" description="Helical" evidence="11">
    <location>
        <begin position="239"/>
        <end position="259"/>
    </location>
</feature>
<dbReference type="Pfam" id="PF00001">
    <property type="entry name" value="7tm_1"/>
    <property type="match status" value="2"/>
</dbReference>
<keyword evidence="7 9" id="KW-0675">Receptor</keyword>
<dbReference type="Proteomes" id="UP000225706">
    <property type="component" value="Unassembled WGS sequence"/>
</dbReference>
<feature type="transmembrane region" description="Helical" evidence="11">
    <location>
        <begin position="207"/>
        <end position="227"/>
    </location>
</feature>
<keyword evidence="4 11" id="KW-1133">Transmembrane helix</keyword>
<keyword evidence="6 11" id="KW-0472">Membrane</keyword>
<feature type="compositionally biased region" description="Low complexity" evidence="10">
    <location>
        <begin position="19"/>
        <end position="71"/>
    </location>
</feature>
<feature type="transmembrane region" description="Helical" evidence="11">
    <location>
        <begin position="443"/>
        <end position="463"/>
    </location>
</feature>
<dbReference type="GO" id="GO:0004930">
    <property type="term" value="F:G protein-coupled receptor activity"/>
    <property type="evidence" value="ECO:0007669"/>
    <property type="project" value="UniProtKB-KW"/>
</dbReference>
<reference evidence="14" key="1">
    <citation type="journal article" date="2017" name="bioRxiv">
        <title>Comparative analysis of the genomes of Stylophora pistillata and Acropora digitifera provides evidence for extensive differences between species of corals.</title>
        <authorList>
            <person name="Voolstra C.R."/>
            <person name="Li Y."/>
            <person name="Liew Y.J."/>
            <person name="Baumgarten S."/>
            <person name="Zoccola D."/>
            <person name="Flot J.-F."/>
            <person name="Tambutte S."/>
            <person name="Allemand D."/>
            <person name="Aranda M."/>
        </authorList>
    </citation>
    <scope>NUCLEOTIDE SEQUENCE [LARGE SCALE GENOMIC DNA]</scope>
</reference>
<dbReference type="InterPro" id="IPR050569">
    <property type="entry name" value="TAAR"/>
</dbReference>
<dbReference type="InterPro" id="IPR000276">
    <property type="entry name" value="GPCR_Rhodpsn"/>
</dbReference>
<accession>A0A2B4RPL6</accession>
<evidence type="ECO:0000313" key="13">
    <source>
        <dbReference type="EMBL" id="PFX18753.1"/>
    </source>
</evidence>
<dbReference type="PRINTS" id="PR00237">
    <property type="entry name" value="GPCRRHODOPSN"/>
</dbReference>
<feature type="transmembrane region" description="Helical" evidence="11">
    <location>
        <begin position="355"/>
        <end position="375"/>
    </location>
</feature>
<evidence type="ECO:0000256" key="2">
    <source>
        <dbReference type="ARBA" id="ARBA00022475"/>
    </source>
</evidence>
<dbReference type="AlphaFoldDB" id="A0A2B4RPL6"/>
<proteinExistence type="inferred from homology"/>
<keyword evidence="14" id="KW-1185">Reference proteome</keyword>
<feature type="domain" description="G-protein coupled receptors family 1 profile" evidence="12">
    <location>
        <begin position="219"/>
        <end position="461"/>
    </location>
</feature>
<feature type="region of interest" description="Disordered" evidence="10">
    <location>
        <begin position="19"/>
        <end position="101"/>
    </location>
</feature>
<keyword evidence="3 9" id="KW-0812">Transmembrane</keyword>
<evidence type="ECO:0000313" key="14">
    <source>
        <dbReference type="Proteomes" id="UP000225706"/>
    </source>
</evidence>
<gene>
    <name evidence="13" type="primary">ADORA2A</name>
    <name evidence="13" type="ORF">AWC38_SpisGene16853</name>
</gene>
<name>A0A2B4RPL6_STYPI</name>
<dbReference type="GO" id="GO:0005886">
    <property type="term" value="C:plasma membrane"/>
    <property type="evidence" value="ECO:0007669"/>
    <property type="project" value="UniProtKB-SubCell"/>
</dbReference>
<evidence type="ECO:0000256" key="7">
    <source>
        <dbReference type="ARBA" id="ARBA00023170"/>
    </source>
</evidence>
<evidence type="ECO:0000256" key="3">
    <source>
        <dbReference type="ARBA" id="ARBA00022692"/>
    </source>
</evidence>
<dbReference type="Gene3D" id="1.20.1070.10">
    <property type="entry name" value="Rhodopsin 7-helix transmembrane proteins"/>
    <property type="match status" value="1"/>
</dbReference>
<feature type="transmembrane region" description="Helical" evidence="11">
    <location>
        <begin position="323"/>
        <end position="343"/>
    </location>
</feature>
<feature type="transmembrane region" description="Helical" evidence="11">
    <location>
        <begin position="146"/>
        <end position="165"/>
    </location>
</feature>
<evidence type="ECO:0000256" key="11">
    <source>
        <dbReference type="SAM" id="Phobius"/>
    </source>
</evidence>
<dbReference type="SUPFAM" id="SSF81321">
    <property type="entry name" value="Family A G protein-coupled receptor-like"/>
    <property type="match status" value="1"/>
</dbReference>
<evidence type="ECO:0000256" key="1">
    <source>
        <dbReference type="ARBA" id="ARBA00004651"/>
    </source>
</evidence>